<keyword evidence="2" id="KW-1133">Transmembrane helix</keyword>
<dbReference type="OrthoDB" id="387373at2759"/>
<evidence type="ECO:0000256" key="1">
    <source>
        <dbReference type="SAM" id="MobiDB-lite"/>
    </source>
</evidence>
<feature type="compositionally biased region" description="Basic and acidic residues" evidence="1">
    <location>
        <begin position="169"/>
        <end position="198"/>
    </location>
</feature>
<keyword evidence="2" id="KW-0472">Membrane</keyword>
<dbReference type="AlphaFoldDB" id="A0A1Y1JIA1"/>
<keyword evidence="2" id="KW-0812">Transmembrane</keyword>
<evidence type="ECO:0000256" key="2">
    <source>
        <dbReference type="SAM" id="Phobius"/>
    </source>
</evidence>
<feature type="transmembrane region" description="Helical" evidence="2">
    <location>
        <begin position="6"/>
        <end position="22"/>
    </location>
</feature>
<keyword evidence="4" id="KW-1185">Reference proteome</keyword>
<dbReference type="EMBL" id="BDQF01000011">
    <property type="protein sequence ID" value="GAW81358.1"/>
    <property type="molecule type" value="Genomic_DNA"/>
</dbReference>
<gene>
    <name evidence="3" type="ORF">PGO_101150</name>
</gene>
<dbReference type="GeneID" id="39748080"/>
<dbReference type="Proteomes" id="UP000195521">
    <property type="component" value="Unassembled WGS sequence"/>
</dbReference>
<organism evidence="3 4">
    <name type="scientific">Plasmodium gonderi</name>
    <dbReference type="NCBI Taxonomy" id="77519"/>
    <lineage>
        <taxon>Eukaryota</taxon>
        <taxon>Sar</taxon>
        <taxon>Alveolata</taxon>
        <taxon>Apicomplexa</taxon>
        <taxon>Aconoidasida</taxon>
        <taxon>Haemosporida</taxon>
        <taxon>Plasmodiidae</taxon>
        <taxon>Plasmodium</taxon>
        <taxon>Plasmodium (Plasmodium)</taxon>
    </lineage>
</organism>
<name>A0A1Y1JIA1_PLAGO</name>
<comment type="caution">
    <text evidence="3">The sequence shown here is derived from an EMBL/GenBank/DDBJ whole genome shotgun (WGS) entry which is preliminary data.</text>
</comment>
<reference evidence="4" key="1">
    <citation type="submission" date="2017-04" db="EMBL/GenBank/DDBJ databases">
        <title>Plasmodium gonderi genome.</title>
        <authorList>
            <person name="Arisue N."/>
            <person name="Honma H."/>
            <person name="Kawai S."/>
            <person name="Tougan T."/>
            <person name="Tanabe K."/>
            <person name="Horii T."/>
        </authorList>
    </citation>
    <scope>NUCLEOTIDE SEQUENCE [LARGE SCALE GENOMIC DNA]</scope>
    <source>
        <strain evidence="4">ATCC 30045</strain>
    </source>
</reference>
<proteinExistence type="predicted"/>
<dbReference type="RefSeq" id="XP_028543947.1">
    <property type="nucleotide sequence ID" value="XM_028688146.1"/>
</dbReference>
<sequence length="492" mass="58051">MILLSHYNIILLGLILFFVSLYKSKVLKSSKYPHYNKVLATAYHGRNVNHLFQHDKRKNHLTHKLFFLKKEKNDSYFKGINNFKSFLKGLFVVNEICKDGNEMLIQEEGEEEDGAGRTQMGSVSMLGITLGKLMYPPHDVQRFVRCYLFPSRDGGRSISSIYTPSEMPNETHRERPNEMHRERPNEKHGESPNAEMERCVDTRKTPCFVKQDVDKGTLGLDMSVKIARYINRQLMHLTNELISMQKYFERKREEEMSRQSNSENGKMNNCVRWNYYINKKENPLKCFVYLNVPEGTVMLKPEKVDDNKNFLISINALNDIRRNNKEILKNIYFKKYEITFDHIYRNSNFITLLVNKFIDHPYLINSISFLSLTSSFYLLSDVFCQGVLHLLSSEIIWNPFIYNIWCNIHHTTLPLKLYLVKQTCSYGRIAFDFLVNYMRSKLIKLETSLINSSLKQKVNLDNYEENRYDDKNFTISTHCDISDEDEQDFMYI</sequence>
<evidence type="ECO:0000313" key="3">
    <source>
        <dbReference type="EMBL" id="GAW81358.1"/>
    </source>
</evidence>
<evidence type="ECO:0000313" key="4">
    <source>
        <dbReference type="Proteomes" id="UP000195521"/>
    </source>
</evidence>
<protein>
    <submittedName>
        <fullName evidence="3">Uncharacterized protein</fullName>
    </submittedName>
</protein>
<feature type="region of interest" description="Disordered" evidence="1">
    <location>
        <begin position="158"/>
        <end position="198"/>
    </location>
</feature>
<dbReference type="OMA" id="WCNVYHT"/>
<feature type="compositionally biased region" description="Polar residues" evidence="1">
    <location>
        <begin position="158"/>
        <end position="168"/>
    </location>
</feature>
<accession>A0A1Y1JIA1</accession>